<evidence type="ECO:0000256" key="11">
    <source>
        <dbReference type="RuleBase" id="RU003750"/>
    </source>
</evidence>
<feature type="transmembrane region" description="Helical" evidence="12">
    <location>
        <begin position="21"/>
        <end position="38"/>
    </location>
</feature>
<evidence type="ECO:0000256" key="3">
    <source>
        <dbReference type="ARBA" id="ARBA00022516"/>
    </source>
</evidence>
<dbReference type="AlphaFoldDB" id="A0A7C6AF26"/>
<evidence type="ECO:0008006" key="14">
    <source>
        <dbReference type="Google" id="ProtNLM"/>
    </source>
</evidence>
<evidence type="ECO:0000256" key="12">
    <source>
        <dbReference type="SAM" id="Phobius"/>
    </source>
</evidence>
<sequence length="186" mass="21400">MLKRYSRNGEEVDKKFTVSNAITLFRFLLLPFIIYFLVKKERFVAFIIMLIALFSDVIDGYIARRFSQESELGKVLDPLCDKVSLAIILLTLLLINSVPLWAVIIIALRDILILAGSYVLFRQKRTVYKSNIFGKVTGFLFGLMILAFTLNHQKIGMIVLYISIPFMLGAFITYCQRFILAIRQTN</sequence>
<dbReference type="InterPro" id="IPR000462">
    <property type="entry name" value="CDP-OH_P_trans"/>
</dbReference>
<keyword evidence="8 12" id="KW-0472">Membrane</keyword>
<evidence type="ECO:0000256" key="5">
    <source>
        <dbReference type="ARBA" id="ARBA00022692"/>
    </source>
</evidence>
<dbReference type="GO" id="GO:0046474">
    <property type="term" value="P:glycerophospholipid biosynthetic process"/>
    <property type="evidence" value="ECO:0007669"/>
    <property type="project" value="TreeGrafter"/>
</dbReference>
<dbReference type="InterPro" id="IPR004570">
    <property type="entry name" value="Phosphatidylglycerol_P_synth"/>
</dbReference>
<keyword evidence="6 12" id="KW-1133">Transmembrane helix</keyword>
<feature type="transmembrane region" description="Helical" evidence="12">
    <location>
        <begin position="155"/>
        <end position="175"/>
    </location>
</feature>
<keyword evidence="9" id="KW-0594">Phospholipid biosynthesis</keyword>
<evidence type="ECO:0000256" key="2">
    <source>
        <dbReference type="ARBA" id="ARBA00010441"/>
    </source>
</evidence>
<evidence type="ECO:0000256" key="9">
    <source>
        <dbReference type="ARBA" id="ARBA00023209"/>
    </source>
</evidence>
<evidence type="ECO:0000256" key="7">
    <source>
        <dbReference type="ARBA" id="ARBA00023098"/>
    </source>
</evidence>
<dbReference type="PROSITE" id="PS00379">
    <property type="entry name" value="CDP_ALCOHOL_P_TRANSF"/>
    <property type="match status" value="1"/>
</dbReference>
<keyword evidence="7" id="KW-0443">Lipid metabolism</keyword>
<gene>
    <name evidence="13" type="ORF">ENV70_00480</name>
</gene>
<dbReference type="InterPro" id="IPR048254">
    <property type="entry name" value="CDP_ALCOHOL_P_TRANSF_CS"/>
</dbReference>
<organism evidence="13">
    <name type="scientific">candidate division WOR-3 bacterium</name>
    <dbReference type="NCBI Taxonomy" id="2052148"/>
    <lineage>
        <taxon>Bacteria</taxon>
        <taxon>Bacteria division WOR-3</taxon>
    </lineage>
</organism>
<keyword evidence="5 12" id="KW-0812">Transmembrane</keyword>
<dbReference type="PANTHER" id="PTHR14269">
    <property type="entry name" value="CDP-DIACYLGLYCEROL--GLYCEROL-3-PHOSPHATE 3-PHOSPHATIDYLTRANSFERASE-RELATED"/>
    <property type="match status" value="1"/>
</dbReference>
<dbReference type="GO" id="GO:0008444">
    <property type="term" value="F:CDP-diacylglycerol-glycerol-3-phosphate 3-phosphatidyltransferase activity"/>
    <property type="evidence" value="ECO:0007669"/>
    <property type="project" value="InterPro"/>
</dbReference>
<dbReference type="EMBL" id="DTHJ01000008">
    <property type="protein sequence ID" value="HHS62079.1"/>
    <property type="molecule type" value="Genomic_DNA"/>
</dbReference>
<evidence type="ECO:0000313" key="13">
    <source>
        <dbReference type="EMBL" id="HHS62079.1"/>
    </source>
</evidence>
<name>A0A7C6AF26_UNCW3</name>
<keyword evidence="4 11" id="KW-0808">Transferase</keyword>
<protein>
    <recommendedName>
        <fullName evidence="14">CDP-alcohol phosphatidyltransferase family protein</fullName>
    </recommendedName>
</protein>
<dbReference type="InterPro" id="IPR050324">
    <property type="entry name" value="CDP-alcohol_PTase-I"/>
</dbReference>
<dbReference type="PANTHER" id="PTHR14269:SF62">
    <property type="entry name" value="CDP-DIACYLGLYCEROL--GLYCEROL-3-PHOSPHATE 3-PHOSPHATIDYLTRANSFERASE 1, CHLOROPLASTIC"/>
    <property type="match status" value="1"/>
</dbReference>
<comment type="similarity">
    <text evidence="2 11">Belongs to the CDP-alcohol phosphatidyltransferase class-I family.</text>
</comment>
<evidence type="ECO:0000256" key="10">
    <source>
        <dbReference type="ARBA" id="ARBA00023264"/>
    </source>
</evidence>
<dbReference type="InterPro" id="IPR043130">
    <property type="entry name" value="CDP-OH_PTrfase_TM_dom"/>
</dbReference>
<reference evidence="13" key="1">
    <citation type="journal article" date="2020" name="mSystems">
        <title>Genome- and Community-Level Interaction Insights into Carbon Utilization and Element Cycling Functions of Hydrothermarchaeota in Hydrothermal Sediment.</title>
        <authorList>
            <person name="Zhou Z."/>
            <person name="Liu Y."/>
            <person name="Xu W."/>
            <person name="Pan J."/>
            <person name="Luo Z.H."/>
            <person name="Li M."/>
        </authorList>
    </citation>
    <scope>NUCLEOTIDE SEQUENCE [LARGE SCALE GENOMIC DNA]</scope>
    <source>
        <strain evidence="13">SpSt-783</strain>
    </source>
</reference>
<proteinExistence type="inferred from homology"/>
<feature type="transmembrane region" description="Helical" evidence="12">
    <location>
        <begin position="132"/>
        <end position="149"/>
    </location>
</feature>
<evidence type="ECO:0000256" key="1">
    <source>
        <dbReference type="ARBA" id="ARBA00004141"/>
    </source>
</evidence>
<dbReference type="PIRSF" id="PIRSF000847">
    <property type="entry name" value="Phos_ph_gly_syn"/>
    <property type="match status" value="1"/>
</dbReference>
<dbReference type="Gene3D" id="1.20.120.1760">
    <property type="match status" value="1"/>
</dbReference>
<dbReference type="Pfam" id="PF01066">
    <property type="entry name" value="CDP-OH_P_transf"/>
    <property type="match status" value="1"/>
</dbReference>
<feature type="transmembrane region" description="Helical" evidence="12">
    <location>
        <begin position="44"/>
        <end position="63"/>
    </location>
</feature>
<keyword evidence="10" id="KW-1208">Phospholipid metabolism</keyword>
<evidence type="ECO:0000256" key="8">
    <source>
        <dbReference type="ARBA" id="ARBA00023136"/>
    </source>
</evidence>
<dbReference type="GO" id="GO:0016020">
    <property type="term" value="C:membrane"/>
    <property type="evidence" value="ECO:0007669"/>
    <property type="project" value="UniProtKB-SubCell"/>
</dbReference>
<accession>A0A7C6AF26</accession>
<comment type="subcellular location">
    <subcellularLocation>
        <location evidence="1">Membrane</location>
        <topology evidence="1">Multi-pass membrane protein</topology>
    </subcellularLocation>
</comment>
<comment type="caution">
    <text evidence="13">The sequence shown here is derived from an EMBL/GenBank/DDBJ whole genome shotgun (WGS) entry which is preliminary data.</text>
</comment>
<keyword evidence="3" id="KW-0444">Lipid biosynthesis</keyword>
<evidence type="ECO:0000256" key="6">
    <source>
        <dbReference type="ARBA" id="ARBA00022989"/>
    </source>
</evidence>
<evidence type="ECO:0000256" key="4">
    <source>
        <dbReference type="ARBA" id="ARBA00022679"/>
    </source>
</evidence>
<feature type="transmembrane region" description="Helical" evidence="12">
    <location>
        <begin position="75"/>
        <end position="95"/>
    </location>
</feature>